<proteinExistence type="predicted"/>
<organism evidence="2">
    <name type="scientific">viral metagenome</name>
    <dbReference type="NCBI Taxonomy" id="1070528"/>
    <lineage>
        <taxon>unclassified sequences</taxon>
        <taxon>metagenomes</taxon>
        <taxon>organismal metagenomes</taxon>
    </lineage>
</organism>
<evidence type="ECO:0000256" key="1">
    <source>
        <dbReference type="SAM" id="MobiDB-lite"/>
    </source>
</evidence>
<dbReference type="AlphaFoldDB" id="A0A6C0AEY4"/>
<feature type="region of interest" description="Disordered" evidence="1">
    <location>
        <begin position="303"/>
        <end position="333"/>
    </location>
</feature>
<sequence length="333" mass="37305">MEFPNKNVDTLDKSLTYLFDTAHSIHHELYKNSSEPKYWKVCIDKFGIAYKKCGPEKGEEIFRKFFLKFYLKNPDFFENPIFNGNKAEDTYLRSEEYQEGPGYKQFLETTQMKDSICINNTSYCKGCVIYASEKPELSIISIPVTEIYLCAVQLHKTGETTNKSFVFKVLLSLFSLMYHSVPEKNKEKILENIKMINEKVLSILPNESQETTSGNGLNQIGDMISKFLKTSDGKQMSLENLISTKTVDMAKKALGEFVTNIEESNKEEGGFNMGALTKGLNKTLQSETVGSVLGEMGLPKNSLSNLTQTASSGSRVPPSSLPVGCDEGAEDQD</sequence>
<evidence type="ECO:0000313" key="2">
    <source>
        <dbReference type="EMBL" id="QHS78308.1"/>
    </source>
</evidence>
<feature type="compositionally biased region" description="Polar residues" evidence="1">
    <location>
        <begin position="303"/>
        <end position="314"/>
    </location>
</feature>
<reference evidence="2" key="1">
    <citation type="journal article" date="2020" name="Nature">
        <title>Giant virus diversity and host interactions through global metagenomics.</title>
        <authorList>
            <person name="Schulz F."/>
            <person name="Roux S."/>
            <person name="Paez-Espino D."/>
            <person name="Jungbluth S."/>
            <person name="Walsh D.A."/>
            <person name="Denef V.J."/>
            <person name="McMahon K.D."/>
            <person name="Konstantinidis K.T."/>
            <person name="Eloe-Fadrosh E.A."/>
            <person name="Kyrpides N.C."/>
            <person name="Woyke T."/>
        </authorList>
    </citation>
    <scope>NUCLEOTIDE SEQUENCE</scope>
    <source>
        <strain evidence="2">GVMAG-S-1021933-23</strain>
    </source>
</reference>
<accession>A0A6C0AEY4</accession>
<name>A0A6C0AEY4_9ZZZZ</name>
<dbReference type="EMBL" id="MN740596">
    <property type="protein sequence ID" value="QHS78308.1"/>
    <property type="molecule type" value="Genomic_DNA"/>
</dbReference>
<protein>
    <submittedName>
        <fullName evidence="2">Uncharacterized protein</fullName>
    </submittedName>
</protein>